<organism evidence="2 3">
    <name type="scientific">Zingiber officinale</name>
    <name type="common">Ginger</name>
    <name type="synonym">Amomum zingiber</name>
    <dbReference type="NCBI Taxonomy" id="94328"/>
    <lineage>
        <taxon>Eukaryota</taxon>
        <taxon>Viridiplantae</taxon>
        <taxon>Streptophyta</taxon>
        <taxon>Embryophyta</taxon>
        <taxon>Tracheophyta</taxon>
        <taxon>Spermatophyta</taxon>
        <taxon>Magnoliopsida</taxon>
        <taxon>Liliopsida</taxon>
        <taxon>Zingiberales</taxon>
        <taxon>Zingiberaceae</taxon>
        <taxon>Zingiber</taxon>
    </lineage>
</organism>
<sequence>MASQLPPSGRPWLLRLASQAGRADPQAEASSPPQPTAPQQAPRPVGLPIRQASLALGRSPLVPPAAATQPSQPPPVATQPAPLRPFTLATNGSAVVTPRQSPTPPLAMARRSPPPPSPKVVTPEPAPPKTVPEIQVKRTVEEQQPKKNGTAVEGIKNGGNGNLIPPPPPPPSINSAAADQKEEKKYSPASGKGWAMPTSAAATAANKQGARDHMGGITIAGYNVGAFMDLGTSSSSFSHQIRRQQVRSMKNEYSDAEDATKTEGKTKKPWPSMVNNNVQSVNNSLVFGTRLVQGSPGVHVNLTKNRK</sequence>
<comment type="caution">
    <text evidence="2">The sequence shown here is derived from an EMBL/GenBank/DDBJ whole genome shotgun (WGS) entry which is preliminary data.</text>
</comment>
<protein>
    <submittedName>
        <fullName evidence="2">Uncharacterized protein</fullName>
    </submittedName>
</protein>
<reference evidence="2 3" key="1">
    <citation type="submission" date="2020-08" db="EMBL/GenBank/DDBJ databases">
        <title>Plant Genome Project.</title>
        <authorList>
            <person name="Zhang R.-G."/>
        </authorList>
    </citation>
    <scope>NUCLEOTIDE SEQUENCE [LARGE SCALE GENOMIC DNA]</scope>
    <source>
        <tissue evidence="2">Rhizome</tissue>
    </source>
</reference>
<feature type="compositionally biased region" description="Basic and acidic residues" evidence="1">
    <location>
        <begin position="135"/>
        <end position="145"/>
    </location>
</feature>
<dbReference type="PANTHER" id="PTHR33472">
    <property type="entry name" value="OS01G0106600 PROTEIN"/>
    <property type="match status" value="1"/>
</dbReference>
<accession>A0A8J5GZY1</accession>
<proteinExistence type="predicted"/>
<evidence type="ECO:0000313" key="3">
    <source>
        <dbReference type="Proteomes" id="UP000734854"/>
    </source>
</evidence>
<name>A0A8J5GZY1_ZINOF</name>
<dbReference type="Proteomes" id="UP000734854">
    <property type="component" value="Unassembled WGS sequence"/>
</dbReference>
<dbReference type="PANTHER" id="PTHR33472:SF28">
    <property type="entry name" value="BROMO AND FHA DOMAIN-CONTAINING PROTEIN DDB_G0267958"/>
    <property type="match status" value="1"/>
</dbReference>
<keyword evidence="3" id="KW-1185">Reference proteome</keyword>
<evidence type="ECO:0000256" key="1">
    <source>
        <dbReference type="SAM" id="MobiDB-lite"/>
    </source>
</evidence>
<gene>
    <name evidence="2" type="ORF">ZIOFF_020529</name>
</gene>
<feature type="region of interest" description="Disordered" evidence="1">
    <location>
        <begin position="1"/>
        <end position="195"/>
    </location>
</feature>
<feature type="region of interest" description="Disordered" evidence="1">
    <location>
        <begin position="248"/>
        <end position="276"/>
    </location>
</feature>
<dbReference type="EMBL" id="JACMSC010000006">
    <property type="protein sequence ID" value="KAG6517149.1"/>
    <property type="molecule type" value="Genomic_DNA"/>
</dbReference>
<feature type="compositionally biased region" description="Low complexity" evidence="1">
    <location>
        <begin position="26"/>
        <end position="44"/>
    </location>
</feature>
<feature type="compositionally biased region" description="Basic and acidic residues" evidence="1">
    <location>
        <begin position="249"/>
        <end position="266"/>
    </location>
</feature>
<evidence type="ECO:0000313" key="2">
    <source>
        <dbReference type="EMBL" id="KAG6517149.1"/>
    </source>
</evidence>
<dbReference type="AlphaFoldDB" id="A0A8J5GZY1"/>
<feature type="compositionally biased region" description="Pro residues" evidence="1">
    <location>
        <begin position="112"/>
        <end position="130"/>
    </location>
</feature>
<feature type="compositionally biased region" description="Polar residues" evidence="1">
    <location>
        <begin position="88"/>
        <end position="100"/>
    </location>
</feature>